<reference evidence="2" key="1">
    <citation type="submission" date="2016-10" db="EMBL/GenBank/DDBJ databases">
        <authorList>
            <person name="Varghese N."/>
            <person name="Submissions S."/>
        </authorList>
    </citation>
    <scope>NUCLEOTIDE SEQUENCE [LARGE SCALE GENOMIC DNA]</scope>
    <source>
        <strain evidence="2">SUR2</strain>
    </source>
</reference>
<gene>
    <name evidence="1" type="ORF">SAMN05216324_10540</name>
</gene>
<accession>A0A1K2ILL1</accession>
<sequence length="81" mass="9132">MASTSETGHNKNIANFNTVYQILEEMGALYSPTNSKIQLSNLDPIRNLLQTVITELKTHPKFLLSHPKTLLSYPEILITHP</sequence>
<proteinExistence type="predicted"/>
<dbReference type="Proteomes" id="UP000182034">
    <property type="component" value="Unassembled WGS sequence"/>
</dbReference>
<protein>
    <submittedName>
        <fullName evidence="1">Uncharacterized protein</fullName>
    </submittedName>
</protein>
<dbReference type="STRING" id="1612149.SAMN05216324_10540"/>
<dbReference type="OrthoDB" id="749061at2"/>
<dbReference type="RefSeq" id="WP_072408997.1">
    <property type="nucleotide sequence ID" value="NZ_FPKW01000005.1"/>
</dbReference>
<keyword evidence="2" id="KW-1185">Reference proteome</keyword>
<organism evidence="1 2">
    <name type="scientific">Chryseobacterium limigenitum</name>
    <dbReference type="NCBI Taxonomy" id="1612149"/>
    <lineage>
        <taxon>Bacteria</taxon>
        <taxon>Pseudomonadati</taxon>
        <taxon>Bacteroidota</taxon>
        <taxon>Flavobacteriia</taxon>
        <taxon>Flavobacteriales</taxon>
        <taxon>Weeksellaceae</taxon>
        <taxon>Chryseobacterium group</taxon>
        <taxon>Chryseobacterium</taxon>
    </lineage>
</organism>
<dbReference type="EMBL" id="FPKW01000005">
    <property type="protein sequence ID" value="SFZ93357.1"/>
    <property type="molecule type" value="Genomic_DNA"/>
</dbReference>
<evidence type="ECO:0000313" key="2">
    <source>
        <dbReference type="Proteomes" id="UP000182034"/>
    </source>
</evidence>
<dbReference type="AlphaFoldDB" id="A0A1K2ILL1"/>
<name>A0A1K2ILL1_9FLAO</name>
<evidence type="ECO:0000313" key="1">
    <source>
        <dbReference type="EMBL" id="SFZ93357.1"/>
    </source>
</evidence>